<dbReference type="EMBL" id="MU069755">
    <property type="protein sequence ID" value="KAF5834448.1"/>
    <property type="molecule type" value="Genomic_DNA"/>
</dbReference>
<evidence type="ECO:0000313" key="2">
    <source>
        <dbReference type="Proteomes" id="UP000815325"/>
    </source>
</evidence>
<reference evidence="1" key="1">
    <citation type="submission" date="2017-08" db="EMBL/GenBank/DDBJ databases">
        <authorList>
            <person name="Polle J.E."/>
            <person name="Barry K."/>
            <person name="Cushman J."/>
            <person name="Schmutz J."/>
            <person name="Tran D."/>
            <person name="Hathwaick L.T."/>
            <person name="Yim W.C."/>
            <person name="Jenkins J."/>
            <person name="Mckie-Krisberg Z.M."/>
            <person name="Prochnik S."/>
            <person name="Lindquist E."/>
            <person name="Dockter R.B."/>
            <person name="Adam C."/>
            <person name="Molina H."/>
            <person name="Bunkerborg J."/>
            <person name="Jin E."/>
            <person name="Buchheim M."/>
            <person name="Magnuson J."/>
        </authorList>
    </citation>
    <scope>NUCLEOTIDE SEQUENCE</scope>
    <source>
        <strain evidence="1">CCAP 19/18</strain>
    </source>
</reference>
<evidence type="ECO:0000313" key="1">
    <source>
        <dbReference type="EMBL" id="KAF5834448.1"/>
    </source>
</evidence>
<feature type="non-terminal residue" evidence="1">
    <location>
        <position position="1"/>
    </location>
</feature>
<dbReference type="Proteomes" id="UP000815325">
    <property type="component" value="Unassembled WGS sequence"/>
</dbReference>
<organism evidence="1 2">
    <name type="scientific">Dunaliella salina</name>
    <name type="common">Green alga</name>
    <name type="synonym">Protococcus salinus</name>
    <dbReference type="NCBI Taxonomy" id="3046"/>
    <lineage>
        <taxon>Eukaryota</taxon>
        <taxon>Viridiplantae</taxon>
        <taxon>Chlorophyta</taxon>
        <taxon>core chlorophytes</taxon>
        <taxon>Chlorophyceae</taxon>
        <taxon>CS clade</taxon>
        <taxon>Chlamydomonadales</taxon>
        <taxon>Dunaliellaceae</taxon>
        <taxon>Dunaliella</taxon>
    </lineage>
</organism>
<name>A0ABQ7GIM5_DUNSA</name>
<comment type="caution">
    <text evidence="1">The sequence shown here is derived from an EMBL/GenBank/DDBJ whole genome shotgun (WGS) entry which is preliminary data.</text>
</comment>
<keyword evidence="2" id="KW-1185">Reference proteome</keyword>
<proteinExistence type="predicted"/>
<gene>
    <name evidence="1" type="ORF">DUNSADRAFT_8876</name>
</gene>
<protein>
    <submittedName>
        <fullName evidence="1">Uncharacterized protein</fullName>
    </submittedName>
</protein>
<sequence>HTQGLHPWNRTIGSRPRSMSRAPCLGCRMMGMMPSPSQRQETLPMLCYVKARPSGPWATRKKCANSGGSSYLRR</sequence>
<accession>A0ABQ7GIM5</accession>